<comment type="caution">
    <text evidence="1">The sequence shown here is derived from an EMBL/GenBank/DDBJ whole genome shotgun (WGS) entry which is preliminary data.</text>
</comment>
<dbReference type="InterPro" id="IPR046342">
    <property type="entry name" value="CBS_dom_sf"/>
</dbReference>
<evidence type="ECO:0000313" key="1">
    <source>
        <dbReference type="EMBL" id="CCH74438.1"/>
    </source>
</evidence>
<accession>W6JY35</accession>
<dbReference type="STRING" id="1193182.BN11_4410007"/>
<dbReference type="AlphaFoldDB" id="W6JY35"/>
<dbReference type="SUPFAM" id="SSF54631">
    <property type="entry name" value="CBS-domain pair"/>
    <property type="match status" value="1"/>
</dbReference>
<protein>
    <submittedName>
        <fullName evidence="1">Glycine betaine/L-proline transport ATP binding subunit</fullName>
    </submittedName>
</protein>
<dbReference type="Proteomes" id="UP000035763">
    <property type="component" value="Unassembled WGS sequence"/>
</dbReference>
<name>W6JY35_9MICO</name>
<gene>
    <name evidence="1" type="ORF">BN11_4410007</name>
</gene>
<dbReference type="EMBL" id="CAJA01000381">
    <property type="protein sequence ID" value="CCH74438.1"/>
    <property type="molecule type" value="Genomic_DNA"/>
</dbReference>
<evidence type="ECO:0000313" key="2">
    <source>
        <dbReference type="Proteomes" id="UP000035763"/>
    </source>
</evidence>
<proteinExistence type="predicted"/>
<keyword evidence="2" id="KW-1185">Reference proteome</keyword>
<reference evidence="1 2" key="1">
    <citation type="journal article" date="2013" name="ISME J.">
        <title>A metabolic model for members of the genus Tetrasphaera involved in enhanced biological phosphorus removal.</title>
        <authorList>
            <person name="Kristiansen R."/>
            <person name="Nguyen H.T.T."/>
            <person name="Saunders A.M."/>
            <person name="Nielsen J.L."/>
            <person name="Wimmer R."/>
            <person name="Le V.Q."/>
            <person name="McIlroy S.J."/>
            <person name="Petrovski S."/>
            <person name="Seviour R.J."/>
            <person name="Calteau A."/>
            <person name="Nielsen K.L."/>
            <person name="Nielsen P.H."/>
        </authorList>
    </citation>
    <scope>NUCLEOTIDE SEQUENCE [LARGE SCALE GENOMIC DNA]</scope>
    <source>
        <strain evidence="1 2">Ben110</strain>
    </source>
</reference>
<organism evidence="1 2">
    <name type="scientific">Nostocoides australiense Ben110</name>
    <dbReference type="NCBI Taxonomy" id="1193182"/>
    <lineage>
        <taxon>Bacteria</taxon>
        <taxon>Bacillati</taxon>
        <taxon>Actinomycetota</taxon>
        <taxon>Actinomycetes</taxon>
        <taxon>Micrococcales</taxon>
        <taxon>Intrasporangiaceae</taxon>
        <taxon>Nostocoides</taxon>
    </lineage>
</organism>
<sequence length="122" mass="12209">MPLVPEASVRPGDPGEVARERSVDGWVLVADGGQPLGWLAVDRVGAQVDIADLALGGTLARQGGPLRAALDAALSSPSGRGVVVGDQGELLGTVRARDVIDVIEGSRGGSGVQDTPAPGVLP</sequence>